<evidence type="ECO:0000313" key="3">
    <source>
        <dbReference type="EMBL" id="KAK4033624.1"/>
    </source>
</evidence>
<reference evidence="4" key="1">
    <citation type="journal article" date="2023" name="Mol. Phylogenet. Evol.">
        <title>Genome-scale phylogeny and comparative genomics of the fungal order Sordariales.</title>
        <authorList>
            <person name="Hensen N."/>
            <person name="Bonometti L."/>
            <person name="Westerberg I."/>
            <person name="Brannstrom I.O."/>
            <person name="Guillou S."/>
            <person name="Cros-Aarteil S."/>
            <person name="Calhoun S."/>
            <person name="Haridas S."/>
            <person name="Kuo A."/>
            <person name="Mondo S."/>
            <person name="Pangilinan J."/>
            <person name="Riley R."/>
            <person name="LaButti K."/>
            <person name="Andreopoulos B."/>
            <person name="Lipzen A."/>
            <person name="Chen C."/>
            <person name="Yan M."/>
            <person name="Daum C."/>
            <person name="Ng V."/>
            <person name="Clum A."/>
            <person name="Steindorff A."/>
            <person name="Ohm R.A."/>
            <person name="Martin F."/>
            <person name="Silar P."/>
            <person name="Natvig D.O."/>
            <person name="Lalanne C."/>
            <person name="Gautier V."/>
            <person name="Ament-Velasquez S.L."/>
            <person name="Kruys A."/>
            <person name="Hutchinson M.I."/>
            <person name="Powell A.J."/>
            <person name="Barry K."/>
            <person name="Miller A.N."/>
            <person name="Grigoriev I.V."/>
            <person name="Debuchy R."/>
            <person name="Gladieux P."/>
            <person name="Hiltunen Thoren M."/>
            <person name="Johannesson H."/>
        </authorList>
    </citation>
    <scope>NUCLEOTIDE SEQUENCE [LARGE SCALE GENOMIC DNA]</scope>
    <source>
        <strain evidence="4">CBS 284.82</strain>
    </source>
</reference>
<comment type="caution">
    <text evidence="3">The sequence shown here is derived from an EMBL/GenBank/DDBJ whole genome shotgun (WGS) entry which is preliminary data.</text>
</comment>
<feature type="region of interest" description="Disordered" evidence="1">
    <location>
        <begin position="33"/>
        <end position="52"/>
    </location>
</feature>
<dbReference type="InterPro" id="IPR052895">
    <property type="entry name" value="HetReg/Transcr_Mod"/>
</dbReference>
<accession>A0AAN6P8C9</accession>
<dbReference type="AlphaFoldDB" id="A0AAN6P8C9"/>
<keyword evidence="4" id="KW-1185">Reference proteome</keyword>
<protein>
    <submittedName>
        <fullName evidence="3">Heterokaryon incompatibility protein-domain-containing protein</fullName>
    </submittedName>
</protein>
<sequence>MTAMNLRRCWGPRAVRTRQLNKFRCISTSRHFATSPGSDIPNGPRKPESSSKSSIPGLIGLFLACITLYGGYHLSSPVRQSAKQATERFKRWRALANSPDYDALGPGEIRLLIISPGQPSDPVSCRLERVSLEDNPGFEALSYVWGKDGNTRKITCSGKRCLVTPNLHDALRNFRLPDRERVLWADALCIDQNSPREKGLQIPLMGSIYEKAAQVVIWLGEPTELSGDALPTVRQLNEYLEARLWGYSGSNAPSTRRFFLRQVLPSTAALTPQQAAEIEKINWPAINALLSHAWFRRVWVYQEFAIASKATVFVGRDSMPLEHLLHPFAEIFQQPLVRRMSRLNGTALSSVNGLGRFVIDGGAAGGRSSSRKLLDLVADGCNRDATNARDRIYGFRSLAHDVKPGDWEVTPDYTASVEEVYLRFARWCLLRKGDLDILRFCNHDRKPIRRLPSWVPDWRFSILMRATLNGSNASPGSEPWVSWRPDEPSLLQIKGVIVDRIEQVSAARVQLMLLDSFEHRTGLKFGSAKAAKYLKRHDAEVARHDAQVARTGEDVGSEVSSPEELTALFEEAAAARQRFGSSSTAIPKHEVVNIVWMENCKHIASGGTGKLSEDRLDLFWRTMMSQGNAASQSSKVAFVSYMRILDEVRLGKRTTTRLPGLSPLHDWLAERHGSRRPAQAVQQLRAGVGNRSPQHFEDDRLRAEMHNHWGLVANTRFCFTQKSRLGWVPRSAKPGDVVCVFDGGEVPFVLRPKKEEQPAPSVFRRLQRYLPAMARPAEPTPSAELSLPTRYELVGHCYIQGIMDAEWDGTRTRRAKRQVLELC</sequence>
<evidence type="ECO:0000313" key="4">
    <source>
        <dbReference type="Proteomes" id="UP001303115"/>
    </source>
</evidence>
<dbReference type="PANTHER" id="PTHR24148:SF64">
    <property type="entry name" value="HETEROKARYON INCOMPATIBILITY DOMAIN-CONTAINING PROTEIN"/>
    <property type="match status" value="1"/>
</dbReference>
<name>A0AAN6P8C9_9PEZI</name>
<gene>
    <name evidence="3" type="ORF">C8A01DRAFT_39924</name>
</gene>
<proteinExistence type="predicted"/>
<dbReference type="Proteomes" id="UP001303115">
    <property type="component" value="Unassembled WGS sequence"/>
</dbReference>
<dbReference type="InterPro" id="IPR010730">
    <property type="entry name" value="HET"/>
</dbReference>
<feature type="domain" description="Heterokaryon incompatibility" evidence="2">
    <location>
        <begin position="138"/>
        <end position="303"/>
    </location>
</feature>
<dbReference type="EMBL" id="MU854519">
    <property type="protein sequence ID" value="KAK4033624.1"/>
    <property type="molecule type" value="Genomic_DNA"/>
</dbReference>
<dbReference type="PANTHER" id="PTHR24148">
    <property type="entry name" value="ANKYRIN REPEAT DOMAIN-CONTAINING PROTEIN 39 HOMOLOG-RELATED"/>
    <property type="match status" value="1"/>
</dbReference>
<dbReference type="Pfam" id="PF26639">
    <property type="entry name" value="Het-6_barrel"/>
    <property type="match status" value="1"/>
</dbReference>
<evidence type="ECO:0000259" key="2">
    <source>
        <dbReference type="Pfam" id="PF06985"/>
    </source>
</evidence>
<evidence type="ECO:0000256" key="1">
    <source>
        <dbReference type="SAM" id="MobiDB-lite"/>
    </source>
</evidence>
<dbReference type="Pfam" id="PF06985">
    <property type="entry name" value="HET"/>
    <property type="match status" value="1"/>
</dbReference>
<organism evidence="3 4">
    <name type="scientific">Parachaetomium inaequale</name>
    <dbReference type="NCBI Taxonomy" id="2588326"/>
    <lineage>
        <taxon>Eukaryota</taxon>
        <taxon>Fungi</taxon>
        <taxon>Dikarya</taxon>
        <taxon>Ascomycota</taxon>
        <taxon>Pezizomycotina</taxon>
        <taxon>Sordariomycetes</taxon>
        <taxon>Sordariomycetidae</taxon>
        <taxon>Sordariales</taxon>
        <taxon>Chaetomiaceae</taxon>
        <taxon>Parachaetomium</taxon>
    </lineage>
</organism>